<name>A0ABM9NNF8_9GAMM</name>
<evidence type="ECO:0000256" key="6">
    <source>
        <dbReference type="ARBA" id="ARBA00023136"/>
    </source>
</evidence>
<dbReference type="RefSeq" id="WP_341765063.1">
    <property type="nucleotide sequence ID" value="NZ_OZ034688.1"/>
</dbReference>
<keyword evidence="4 7" id="KW-0812">Transmembrane</keyword>
<dbReference type="InterPro" id="IPR003400">
    <property type="entry name" value="ExbD"/>
</dbReference>
<protein>
    <submittedName>
        <fullName evidence="8">Tol-Pal system protein TolR</fullName>
    </submittedName>
</protein>
<dbReference type="PANTHER" id="PTHR30558">
    <property type="entry name" value="EXBD MEMBRANE COMPONENT OF PMF-DRIVEN MACROMOLECULE IMPORT SYSTEM"/>
    <property type="match status" value="1"/>
</dbReference>
<comment type="subcellular location">
    <subcellularLocation>
        <location evidence="1">Cell membrane</location>
        <topology evidence="1">Single-pass membrane protein</topology>
    </subcellularLocation>
    <subcellularLocation>
        <location evidence="7">Cell membrane</location>
        <topology evidence="7">Single-pass type II membrane protein</topology>
    </subcellularLocation>
</comment>
<keyword evidence="7" id="KW-0653">Protein transport</keyword>
<keyword evidence="7" id="KW-0813">Transport</keyword>
<organism evidence="8 9">
    <name type="scientific">Candidatus Providencia siddallii</name>
    <dbReference type="NCBI Taxonomy" id="1715285"/>
    <lineage>
        <taxon>Bacteria</taxon>
        <taxon>Pseudomonadati</taxon>
        <taxon>Pseudomonadota</taxon>
        <taxon>Gammaproteobacteria</taxon>
        <taxon>Enterobacterales</taxon>
        <taxon>Morganellaceae</taxon>
        <taxon>Providencia</taxon>
    </lineage>
</organism>
<dbReference type="EMBL" id="OZ034688">
    <property type="protein sequence ID" value="CAL1329004.1"/>
    <property type="molecule type" value="Genomic_DNA"/>
</dbReference>
<evidence type="ECO:0000256" key="2">
    <source>
        <dbReference type="ARBA" id="ARBA00005811"/>
    </source>
</evidence>
<evidence type="ECO:0000313" key="9">
    <source>
        <dbReference type="Proteomes" id="UP001497533"/>
    </source>
</evidence>
<keyword evidence="9" id="KW-1185">Reference proteome</keyword>
<evidence type="ECO:0000256" key="4">
    <source>
        <dbReference type="ARBA" id="ARBA00022692"/>
    </source>
</evidence>
<evidence type="ECO:0000256" key="7">
    <source>
        <dbReference type="RuleBase" id="RU003879"/>
    </source>
</evidence>
<reference evidence="8" key="1">
    <citation type="submission" date="2024-04" db="EMBL/GenBank/DDBJ databases">
        <authorList>
            <person name="Manzano-Marin A."/>
            <person name="Manzano-Marin A."/>
            <person name="Alejandro Manzano Marin A."/>
        </authorList>
    </citation>
    <scope>NUCLEOTIDE SEQUENCE [LARGE SCALE GENOMIC DNA]</scope>
    <source>
        <strain evidence="8">TABTEA</strain>
    </source>
</reference>
<dbReference type="Gene3D" id="3.30.420.270">
    <property type="match status" value="1"/>
</dbReference>
<dbReference type="PANTHER" id="PTHR30558:SF7">
    <property type="entry name" value="TOL-PAL SYSTEM PROTEIN TOLR"/>
    <property type="match status" value="1"/>
</dbReference>
<sequence length="141" mass="15922">MISNIRKIKLKSEINIVPMLDILLVLLLIFVVTSPILTQSLEVDLPDSTNTKAITTDNLMVILEVIGIDNYNILVNDVRIESVQQNKIISIIKEQIEKNSKIFFFIGGDKEVHYNEIIKMLNILHNLGIKSVGLLTNPILD</sequence>
<evidence type="ECO:0000313" key="8">
    <source>
        <dbReference type="EMBL" id="CAL1329004.1"/>
    </source>
</evidence>
<accession>A0ABM9NNF8</accession>
<evidence type="ECO:0000256" key="1">
    <source>
        <dbReference type="ARBA" id="ARBA00004162"/>
    </source>
</evidence>
<comment type="similarity">
    <text evidence="2 7">Belongs to the ExbD/TolR family.</text>
</comment>
<keyword evidence="5" id="KW-1133">Transmembrane helix</keyword>
<evidence type="ECO:0000256" key="5">
    <source>
        <dbReference type="ARBA" id="ARBA00022989"/>
    </source>
</evidence>
<dbReference type="Proteomes" id="UP001497533">
    <property type="component" value="Chromosome"/>
</dbReference>
<dbReference type="NCBIfam" id="NF008248">
    <property type="entry name" value="PRK11024.1"/>
    <property type="match status" value="1"/>
</dbReference>
<keyword evidence="3" id="KW-1003">Cell membrane</keyword>
<dbReference type="Pfam" id="PF02472">
    <property type="entry name" value="ExbD"/>
    <property type="match status" value="1"/>
</dbReference>
<proteinExistence type="inferred from homology"/>
<gene>
    <name evidence="8" type="primary">tolR</name>
    <name evidence="8" type="ORF">PRHACTZTBTEA_068</name>
</gene>
<keyword evidence="6" id="KW-0472">Membrane</keyword>
<evidence type="ECO:0000256" key="3">
    <source>
        <dbReference type="ARBA" id="ARBA00022475"/>
    </source>
</evidence>